<dbReference type="InterPro" id="IPR005162">
    <property type="entry name" value="Retrotrans_gag_dom"/>
</dbReference>
<reference evidence="3 4" key="1">
    <citation type="submission" date="2022-01" db="EMBL/GenBank/DDBJ databases">
        <authorList>
            <person name="Xiong W."/>
            <person name="Schranz E."/>
        </authorList>
    </citation>
    <scope>NUCLEOTIDE SEQUENCE [LARGE SCALE GENOMIC DNA]</scope>
</reference>
<accession>A0AAU9PHI2</accession>
<feature type="compositionally biased region" description="Low complexity" evidence="1">
    <location>
        <begin position="223"/>
        <end position="242"/>
    </location>
</feature>
<feature type="region of interest" description="Disordered" evidence="1">
    <location>
        <begin position="1"/>
        <end position="22"/>
    </location>
</feature>
<evidence type="ECO:0000313" key="3">
    <source>
        <dbReference type="EMBL" id="CAH1449797.1"/>
    </source>
</evidence>
<keyword evidence="4" id="KW-1185">Reference proteome</keyword>
<dbReference type="PANTHER" id="PTHR33223:SF11">
    <property type="entry name" value="ELEMENT PROTEIN, PUTATIVE-RELATED"/>
    <property type="match status" value="1"/>
</dbReference>
<name>A0AAU9PHI2_9ASTR</name>
<evidence type="ECO:0000256" key="1">
    <source>
        <dbReference type="SAM" id="MobiDB-lite"/>
    </source>
</evidence>
<feature type="compositionally biased region" description="Basic and acidic residues" evidence="1">
    <location>
        <begin position="209"/>
        <end position="219"/>
    </location>
</feature>
<sequence length="267" mass="29261">MPPRKRPNRKNNDPAPPHPQFDPAMFQAAATAAVTAAMAQINQGNSGGSGGASRVKFAACTFTDRALTWWNGRVKSLTLPVANDIGWESLKELMLAEYCPRGEMQKLEHELWNLKMKGSDIATYTARFCDLALLCPGMVTPESKKIERYIWGLTPPTQGNMLAAKPTTFDSAKCLAQTLIDHGVDLDKVTAAPEPLKESGGKKKFWNKRKGESSQEPSKKQQTVAVHTATTPAAVPTTPTTPSRYAGNLPLCNKCNYHHHGQCREML</sequence>
<proteinExistence type="predicted"/>
<evidence type="ECO:0000259" key="2">
    <source>
        <dbReference type="Pfam" id="PF03732"/>
    </source>
</evidence>
<feature type="region of interest" description="Disordered" evidence="1">
    <location>
        <begin position="194"/>
        <end position="242"/>
    </location>
</feature>
<gene>
    <name evidence="3" type="ORF">LVIROSA_LOCUS35256</name>
</gene>
<dbReference type="Pfam" id="PF03732">
    <property type="entry name" value="Retrotrans_gag"/>
    <property type="match status" value="1"/>
</dbReference>
<dbReference type="EMBL" id="CAKMRJ010005634">
    <property type="protein sequence ID" value="CAH1449797.1"/>
    <property type="molecule type" value="Genomic_DNA"/>
</dbReference>
<evidence type="ECO:0000313" key="4">
    <source>
        <dbReference type="Proteomes" id="UP001157418"/>
    </source>
</evidence>
<comment type="caution">
    <text evidence="3">The sequence shown here is derived from an EMBL/GenBank/DDBJ whole genome shotgun (WGS) entry which is preliminary data.</text>
</comment>
<organism evidence="3 4">
    <name type="scientific">Lactuca virosa</name>
    <dbReference type="NCBI Taxonomy" id="75947"/>
    <lineage>
        <taxon>Eukaryota</taxon>
        <taxon>Viridiplantae</taxon>
        <taxon>Streptophyta</taxon>
        <taxon>Embryophyta</taxon>
        <taxon>Tracheophyta</taxon>
        <taxon>Spermatophyta</taxon>
        <taxon>Magnoliopsida</taxon>
        <taxon>eudicotyledons</taxon>
        <taxon>Gunneridae</taxon>
        <taxon>Pentapetalae</taxon>
        <taxon>asterids</taxon>
        <taxon>campanulids</taxon>
        <taxon>Asterales</taxon>
        <taxon>Asteraceae</taxon>
        <taxon>Cichorioideae</taxon>
        <taxon>Cichorieae</taxon>
        <taxon>Lactucinae</taxon>
        <taxon>Lactuca</taxon>
    </lineage>
</organism>
<dbReference type="AlphaFoldDB" id="A0AAU9PHI2"/>
<dbReference type="PANTHER" id="PTHR33223">
    <property type="entry name" value="CCHC-TYPE DOMAIN-CONTAINING PROTEIN"/>
    <property type="match status" value="1"/>
</dbReference>
<protein>
    <recommendedName>
        <fullName evidence="2">Retrotransposon gag domain-containing protein</fullName>
    </recommendedName>
</protein>
<feature type="domain" description="Retrotransposon gag" evidence="2">
    <location>
        <begin position="56"/>
        <end position="154"/>
    </location>
</feature>
<dbReference type="Proteomes" id="UP001157418">
    <property type="component" value="Unassembled WGS sequence"/>
</dbReference>